<dbReference type="PROSITE" id="PS00436">
    <property type="entry name" value="PEROXIDASE_2"/>
    <property type="match status" value="1"/>
</dbReference>
<evidence type="ECO:0000256" key="2">
    <source>
        <dbReference type="ARBA" id="ARBA00006873"/>
    </source>
</evidence>
<evidence type="ECO:0000256" key="3">
    <source>
        <dbReference type="ARBA" id="ARBA00022559"/>
    </source>
</evidence>
<comment type="similarity">
    <text evidence="15">Belongs to the peroxidase family. Classical plant (class III) peroxidase subfamily.</text>
</comment>
<keyword evidence="15" id="KW-0964">Secreted</keyword>
<dbReference type="KEGG" id="bdi:112270627"/>
<feature type="binding site" evidence="12">
    <location>
        <position position="84"/>
    </location>
    <ligand>
        <name>Ca(2+)</name>
        <dbReference type="ChEBI" id="CHEBI:29108"/>
        <label>1</label>
    </ligand>
</feature>
<dbReference type="OrthoDB" id="2113341at2759"/>
<feature type="binding site" evidence="12">
    <location>
        <position position="67"/>
    </location>
    <ligand>
        <name>Ca(2+)</name>
        <dbReference type="ChEBI" id="CHEBI:29108"/>
        <label>1</label>
    </ligand>
</feature>
<dbReference type="EC" id="1.11.1.7" evidence="15"/>
<dbReference type="GO" id="GO:0020037">
    <property type="term" value="F:heme binding"/>
    <property type="evidence" value="ECO:0007669"/>
    <property type="project" value="UniProtKB-UniRule"/>
</dbReference>
<dbReference type="GO" id="GO:0140825">
    <property type="term" value="F:lactoperoxidase activity"/>
    <property type="evidence" value="ECO:0007669"/>
    <property type="project" value="UniProtKB-EC"/>
</dbReference>
<feature type="binding site" evidence="12">
    <location>
        <position position="71"/>
    </location>
    <ligand>
        <name>Ca(2+)</name>
        <dbReference type="ChEBI" id="CHEBI:29108"/>
        <label>1</label>
    </ligand>
</feature>
<dbReference type="InterPro" id="IPR002016">
    <property type="entry name" value="Haem_peroxidase"/>
</dbReference>
<dbReference type="PROSITE" id="PS50873">
    <property type="entry name" value="PEROXIDASE_4"/>
    <property type="match status" value="1"/>
</dbReference>
<keyword evidence="5 12" id="KW-0479">Metal-binding</keyword>
<dbReference type="PROSITE" id="PS00435">
    <property type="entry name" value="PEROXIDASE_1"/>
    <property type="match status" value="1"/>
</dbReference>
<organism evidence="18">
    <name type="scientific">Brachypodium distachyon</name>
    <name type="common">Purple false brome</name>
    <name type="synonym">Trachynia distachya</name>
    <dbReference type="NCBI Taxonomy" id="15368"/>
    <lineage>
        <taxon>Eukaryota</taxon>
        <taxon>Viridiplantae</taxon>
        <taxon>Streptophyta</taxon>
        <taxon>Embryophyta</taxon>
        <taxon>Tracheophyta</taxon>
        <taxon>Spermatophyta</taxon>
        <taxon>Magnoliopsida</taxon>
        <taxon>Liliopsida</taxon>
        <taxon>Poales</taxon>
        <taxon>Poaceae</taxon>
        <taxon>BOP clade</taxon>
        <taxon>Pooideae</taxon>
        <taxon>Stipodae</taxon>
        <taxon>Brachypodieae</taxon>
        <taxon>Brachypodium</taxon>
    </lineage>
</organism>
<dbReference type="eggNOG" id="ENOG502RUA0">
    <property type="taxonomic scope" value="Eukaryota"/>
</dbReference>
<dbReference type="InterPro" id="IPR019794">
    <property type="entry name" value="Peroxidases_AS"/>
</dbReference>
<dbReference type="GO" id="GO:0009505">
    <property type="term" value="C:plant-type cell wall"/>
    <property type="evidence" value="ECO:0000318"/>
    <property type="project" value="GO_Central"/>
</dbReference>
<dbReference type="GeneID" id="112270627"/>
<feature type="binding site" evidence="11">
    <location>
        <position position="160"/>
    </location>
    <ligand>
        <name>substrate</name>
    </ligand>
</feature>
<evidence type="ECO:0000256" key="5">
    <source>
        <dbReference type="ARBA" id="ARBA00022723"/>
    </source>
</evidence>
<dbReference type="Gene3D" id="1.10.420.10">
    <property type="entry name" value="Peroxidase, domain 2"/>
    <property type="match status" value="1"/>
</dbReference>
<dbReference type="InterPro" id="IPR010255">
    <property type="entry name" value="Haem_peroxidase_sf"/>
</dbReference>
<dbReference type="Pfam" id="PF00141">
    <property type="entry name" value="peroxidase"/>
    <property type="match status" value="1"/>
</dbReference>
<dbReference type="EnsemblPlants" id="KQK07970">
    <property type="protein sequence ID" value="KQK07970"/>
    <property type="gene ID" value="BRADI_2g38700v3"/>
</dbReference>
<dbReference type="Proteomes" id="UP000008810">
    <property type="component" value="Chromosome 2"/>
</dbReference>
<dbReference type="FunFam" id="1.10.520.10:FF:000036">
    <property type="entry name" value="Peroxidase"/>
    <property type="match status" value="1"/>
</dbReference>
<comment type="subcellular location">
    <subcellularLocation>
        <location evidence="15">Secreted</location>
    </subcellularLocation>
</comment>
<feature type="active site" description="Proton acceptor" evidence="10">
    <location>
        <position position="63"/>
    </location>
</feature>
<keyword evidence="3 15" id="KW-0575">Peroxidase</keyword>
<dbReference type="GO" id="GO:0046872">
    <property type="term" value="F:metal ion binding"/>
    <property type="evidence" value="ECO:0007669"/>
    <property type="project" value="UniProtKB-UniRule"/>
</dbReference>
<feature type="binding site" evidence="12">
    <location>
        <position position="246"/>
    </location>
    <ligand>
        <name>Ca(2+)</name>
        <dbReference type="ChEBI" id="CHEBI:29108"/>
        <label>2</label>
    </ligand>
</feature>
<keyword evidence="7 15" id="KW-0560">Oxidoreductase</keyword>
<dbReference type="GO" id="GO:0005576">
    <property type="term" value="C:extracellular region"/>
    <property type="evidence" value="ECO:0007669"/>
    <property type="project" value="UniProtKB-SubCell"/>
</dbReference>
<reference evidence="18" key="3">
    <citation type="submission" date="2018-08" db="UniProtKB">
        <authorList>
            <consortium name="EnsemblPlants"/>
        </authorList>
    </citation>
    <scope>IDENTIFICATION</scope>
    <source>
        <strain evidence="18">cv. Bd21</strain>
    </source>
</reference>
<dbReference type="PANTHER" id="PTHR31235">
    <property type="entry name" value="PEROXIDASE 25-RELATED"/>
    <property type="match status" value="1"/>
</dbReference>
<evidence type="ECO:0000256" key="10">
    <source>
        <dbReference type="PIRSR" id="PIRSR600823-1"/>
    </source>
</evidence>
<comment type="cofactor">
    <cofactor evidence="12 15">
        <name>Ca(2+)</name>
        <dbReference type="ChEBI" id="CHEBI:29108"/>
    </cofactor>
    <text evidence="12 15">Binds 2 calcium ions per subunit.</text>
</comment>
<evidence type="ECO:0000256" key="6">
    <source>
        <dbReference type="ARBA" id="ARBA00022837"/>
    </source>
</evidence>
<keyword evidence="4 15" id="KW-0349">Heme</keyword>
<evidence type="ECO:0000256" key="7">
    <source>
        <dbReference type="ARBA" id="ARBA00023002"/>
    </source>
</evidence>
<evidence type="ECO:0000256" key="14">
    <source>
        <dbReference type="PIRSR" id="PIRSR600823-5"/>
    </source>
</evidence>
<evidence type="ECO:0000313" key="19">
    <source>
        <dbReference type="Proteomes" id="UP000008810"/>
    </source>
</evidence>
<comment type="function">
    <text evidence="15">Removal of H(2)O(2), oxidation of toxic reductants, biosynthesis and degradation of lignin, suberization, auxin catabolism, response to environmental stresses such as wounding, pathogen attack and oxidative stress.</text>
</comment>
<dbReference type="SUPFAM" id="SSF48113">
    <property type="entry name" value="Heme-dependent peroxidases"/>
    <property type="match status" value="1"/>
</dbReference>
<keyword evidence="6 12" id="KW-0106">Calcium</keyword>
<dbReference type="Gramene" id="KQK07970">
    <property type="protein sequence ID" value="KQK07970"/>
    <property type="gene ID" value="BRADI_2g38700v3"/>
</dbReference>
<keyword evidence="15" id="KW-0732">Signal</keyword>
<accession>I1HMT4</accession>
<feature type="domain" description="Plant heme peroxidase family profile" evidence="16">
    <location>
        <begin position="54"/>
        <end position="328"/>
    </location>
</feature>
<dbReference type="RefSeq" id="XP_024314232.1">
    <property type="nucleotide sequence ID" value="XM_024458464.1"/>
</dbReference>
<feature type="site" description="Transition state stabilizer" evidence="13">
    <location>
        <position position="59"/>
    </location>
</feature>
<dbReference type="PRINTS" id="PR00458">
    <property type="entry name" value="PEROXIDASE"/>
</dbReference>
<comment type="cofactor">
    <cofactor evidence="12 15">
        <name>heme b</name>
        <dbReference type="ChEBI" id="CHEBI:60344"/>
    </cofactor>
    <text evidence="12 15">Binds 1 heme b (iron(II)-protoporphyrin IX) group per subunit.</text>
</comment>
<name>I1HMT4_BRADI</name>
<dbReference type="AlphaFoldDB" id="I1HMT4"/>
<comment type="catalytic activity">
    <reaction evidence="1 15">
        <text>2 a phenolic donor + H2O2 = 2 a phenolic radical donor + 2 H2O</text>
        <dbReference type="Rhea" id="RHEA:56136"/>
        <dbReference type="ChEBI" id="CHEBI:15377"/>
        <dbReference type="ChEBI" id="CHEBI:16240"/>
        <dbReference type="ChEBI" id="CHEBI:139520"/>
        <dbReference type="ChEBI" id="CHEBI:139521"/>
        <dbReference type="EC" id="1.11.1.7"/>
    </reaction>
</comment>
<evidence type="ECO:0000256" key="1">
    <source>
        <dbReference type="ARBA" id="ARBA00000189"/>
    </source>
</evidence>
<dbReference type="STRING" id="15368.I1HMT4"/>
<evidence type="ECO:0000313" key="18">
    <source>
        <dbReference type="EnsemblPlants" id="KQK07970"/>
    </source>
</evidence>
<dbReference type="GO" id="GO:0042744">
    <property type="term" value="P:hydrogen peroxide catabolic process"/>
    <property type="evidence" value="ECO:0007669"/>
    <property type="project" value="UniProtKB-KW"/>
</dbReference>
<sequence>MAKSGEKGSVLVLVAFAAAILLLGAQVKPAVADGYNTDIEGKVRGIVNARIYDAPGLIRLVFHDCWVKGCDASVLLKRADGLAEMDAVQNGGLRGLDVIQAIKDALTKDYPAVTCADAVVYAAREACYILSYGKIAYPVDGPGYHKDAVGSFKDDAAALPPPFGPSSSFKNLTKNFGGKPGFGAGDLVILSGAHAVGLAHRPAFVDRLDLQVAARGEIDVLYQKKIDQVSNASPAKAIHNNVRDIDQPETVPGVLDNSYYAANLGKKVLFNSDWALITDPAARGQMERFEKFPGDWYDLFGKAMAKLSRLPAEGPTLSVPRARCDGTSY</sequence>
<gene>
    <name evidence="18" type="primary">LOC112270627</name>
    <name evidence="17" type="ORF">BRADI_2g38700v3</name>
</gene>
<dbReference type="InterPro" id="IPR019793">
    <property type="entry name" value="Peroxidases_heam-ligand_BS"/>
</dbReference>
<evidence type="ECO:0000259" key="16">
    <source>
        <dbReference type="PROSITE" id="PS50873"/>
    </source>
</evidence>
<reference evidence="17 18" key="1">
    <citation type="journal article" date="2010" name="Nature">
        <title>Genome sequencing and analysis of the model grass Brachypodium distachyon.</title>
        <authorList>
            <consortium name="International Brachypodium Initiative"/>
        </authorList>
    </citation>
    <scope>NUCLEOTIDE SEQUENCE [LARGE SCALE GENOMIC DNA]</scope>
    <source>
        <strain evidence="17 18">Bd21</strain>
    </source>
</reference>
<evidence type="ECO:0000256" key="4">
    <source>
        <dbReference type="ARBA" id="ARBA00022617"/>
    </source>
</evidence>
<dbReference type="GO" id="GO:0006950">
    <property type="term" value="P:response to stress"/>
    <property type="evidence" value="ECO:0000318"/>
    <property type="project" value="GO_Central"/>
</dbReference>
<feature type="binding site" evidence="12">
    <location>
        <position position="256"/>
    </location>
    <ligand>
        <name>Ca(2+)</name>
        <dbReference type="ChEBI" id="CHEBI:29108"/>
        <label>2</label>
    </ligand>
</feature>
<dbReference type="EMBL" id="CM000881">
    <property type="protein sequence ID" value="KQK07970.1"/>
    <property type="molecule type" value="Genomic_DNA"/>
</dbReference>
<evidence type="ECO:0000256" key="8">
    <source>
        <dbReference type="ARBA" id="ARBA00023004"/>
    </source>
</evidence>
<feature type="binding site" evidence="12">
    <location>
        <position position="64"/>
    </location>
    <ligand>
        <name>Ca(2+)</name>
        <dbReference type="ChEBI" id="CHEBI:29108"/>
        <label>1</label>
    </ligand>
</feature>
<keyword evidence="19" id="KW-1185">Reference proteome</keyword>
<evidence type="ECO:0000256" key="9">
    <source>
        <dbReference type="ARBA" id="ARBA00023324"/>
    </source>
</evidence>
<feature type="disulfide bond" evidence="14">
    <location>
        <begin position="65"/>
        <end position="70"/>
    </location>
</feature>
<keyword evidence="9 15" id="KW-0376">Hydrogen peroxide</keyword>
<dbReference type="HOGENOM" id="CLU_010543_0_1_1"/>
<keyword evidence="8 12" id="KW-0408">Iron</keyword>
<evidence type="ECO:0000256" key="15">
    <source>
        <dbReference type="RuleBase" id="RU362060"/>
    </source>
</evidence>
<comment type="similarity">
    <text evidence="2">Belongs to the peroxidase family. Ascorbate peroxidase subfamily.</text>
</comment>
<feature type="binding site" evidence="12">
    <location>
        <position position="73"/>
    </location>
    <ligand>
        <name>Ca(2+)</name>
        <dbReference type="ChEBI" id="CHEBI:29108"/>
        <label>1</label>
    </ligand>
</feature>
<dbReference type="PRINTS" id="PR00461">
    <property type="entry name" value="PLPEROXIDASE"/>
</dbReference>
<feature type="binding site" description="axial binding residue" evidence="12">
    <location>
        <position position="194"/>
    </location>
    <ligand>
        <name>heme b</name>
        <dbReference type="ChEBI" id="CHEBI:60344"/>
    </ligand>
    <ligandPart>
        <name>Fe</name>
        <dbReference type="ChEBI" id="CHEBI:18248"/>
    </ligandPart>
</feature>
<dbReference type="InterPro" id="IPR000823">
    <property type="entry name" value="Peroxidase_pln"/>
</dbReference>
<feature type="signal peptide" evidence="15">
    <location>
        <begin position="1"/>
        <end position="32"/>
    </location>
</feature>
<keyword evidence="14" id="KW-1015">Disulfide bond</keyword>
<dbReference type="GO" id="GO:0006979">
    <property type="term" value="P:response to oxidative stress"/>
    <property type="evidence" value="ECO:0007669"/>
    <property type="project" value="UniProtKB-UniRule"/>
</dbReference>
<protein>
    <recommendedName>
        <fullName evidence="15">Peroxidase</fullName>
        <ecNumber evidence="15">1.11.1.7</ecNumber>
    </recommendedName>
</protein>
<dbReference type="FunFam" id="1.10.420.10:FF:000016">
    <property type="entry name" value="Peroxidase"/>
    <property type="match status" value="1"/>
</dbReference>
<feature type="binding site" evidence="12">
    <location>
        <position position="69"/>
    </location>
    <ligand>
        <name>Ca(2+)</name>
        <dbReference type="ChEBI" id="CHEBI:29108"/>
        <label>1</label>
    </ligand>
</feature>
<evidence type="ECO:0000313" key="17">
    <source>
        <dbReference type="EMBL" id="KQK07970.1"/>
    </source>
</evidence>
<evidence type="ECO:0000256" key="13">
    <source>
        <dbReference type="PIRSR" id="PIRSR600823-4"/>
    </source>
</evidence>
<reference evidence="17" key="2">
    <citation type="submission" date="2017-06" db="EMBL/GenBank/DDBJ databases">
        <title>WGS assembly of Brachypodium distachyon.</title>
        <authorList>
            <consortium name="The International Brachypodium Initiative"/>
            <person name="Lucas S."/>
            <person name="Harmon-Smith M."/>
            <person name="Lail K."/>
            <person name="Tice H."/>
            <person name="Grimwood J."/>
            <person name="Bruce D."/>
            <person name="Barry K."/>
            <person name="Shu S."/>
            <person name="Lindquist E."/>
            <person name="Wang M."/>
            <person name="Pitluck S."/>
            <person name="Vogel J.P."/>
            <person name="Garvin D.F."/>
            <person name="Mockler T.C."/>
            <person name="Schmutz J."/>
            <person name="Rokhsar D."/>
            <person name="Bevan M.W."/>
        </authorList>
    </citation>
    <scope>NUCLEOTIDE SEQUENCE</scope>
    <source>
        <strain evidence="17">Bd21</strain>
    </source>
</reference>
<proteinExistence type="inferred from homology"/>
<feature type="chain" id="PRO_5013982723" description="Peroxidase" evidence="15">
    <location>
        <begin position="33"/>
        <end position="329"/>
    </location>
</feature>
<dbReference type="Gene3D" id="1.10.520.10">
    <property type="match status" value="1"/>
</dbReference>
<dbReference type="GO" id="GO:0004601">
    <property type="term" value="F:peroxidase activity"/>
    <property type="evidence" value="ECO:0000318"/>
    <property type="project" value="GO_Central"/>
</dbReference>
<evidence type="ECO:0000256" key="11">
    <source>
        <dbReference type="PIRSR" id="PIRSR600823-2"/>
    </source>
</evidence>
<evidence type="ECO:0000256" key="12">
    <source>
        <dbReference type="PIRSR" id="PIRSR600823-3"/>
    </source>
</evidence>